<keyword evidence="6 7" id="KW-0472">Membrane</keyword>
<comment type="subcellular location">
    <subcellularLocation>
        <location evidence="1">Membrane</location>
        <topology evidence="1">Multi-pass membrane protein</topology>
    </subcellularLocation>
</comment>
<name>A0ABT4UKM8_9BACT</name>
<evidence type="ECO:0000256" key="4">
    <source>
        <dbReference type="ARBA" id="ARBA00022692"/>
    </source>
</evidence>
<feature type="transmembrane region" description="Helical" evidence="7">
    <location>
        <begin position="50"/>
        <end position="71"/>
    </location>
</feature>
<keyword evidence="10" id="KW-1185">Reference proteome</keyword>
<dbReference type="Pfam" id="PF13727">
    <property type="entry name" value="CoA_binding_3"/>
    <property type="match status" value="1"/>
</dbReference>
<dbReference type="EMBL" id="JAQGEF010000008">
    <property type="protein sequence ID" value="MDA3614877.1"/>
    <property type="molecule type" value="Genomic_DNA"/>
</dbReference>
<gene>
    <name evidence="9" type="ORF">O3P16_08655</name>
</gene>
<dbReference type="InterPro" id="IPR017475">
    <property type="entry name" value="EPS_sugar_tfrase"/>
</dbReference>
<keyword evidence="4 7" id="KW-0812">Transmembrane</keyword>
<feature type="transmembrane region" description="Helical" evidence="7">
    <location>
        <begin position="290"/>
        <end position="310"/>
    </location>
</feature>
<feature type="transmembrane region" description="Helical" evidence="7">
    <location>
        <begin position="83"/>
        <end position="104"/>
    </location>
</feature>
<dbReference type="PANTHER" id="PTHR30576:SF0">
    <property type="entry name" value="UNDECAPRENYL-PHOSPHATE N-ACETYLGALACTOSAMINYL 1-PHOSPHATE TRANSFERASE-RELATED"/>
    <property type="match status" value="1"/>
</dbReference>
<reference evidence="9 10" key="1">
    <citation type="submission" date="2022-12" db="EMBL/GenBank/DDBJ databases">
        <title>Chitinophagaceae gen. sp. nov., a new member of the family Chitinophagaceae, isolated from soil in a chemical factory.</title>
        <authorList>
            <person name="Ke Z."/>
        </authorList>
    </citation>
    <scope>NUCLEOTIDE SEQUENCE [LARGE SCALE GENOMIC DNA]</scope>
    <source>
        <strain evidence="9 10">LY-5</strain>
    </source>
</reference>
<evidence type="ECO:0000313" key="10">
    <source>
        <dbReference type="Proteomes" id="UP001210231"/>
    </source>
</evidence>
<evidence type="ECO:0000313" key="9">
    <source>
        <dbReference type="EMBL" id="MDA3614877.1"/>
    </source>
</evidence>
<comment type="caution">
    <text evidence="9">The sequence shown here is derived from an EMBL/GenBank/DDBJ whole genome shotgun (WGS) entry which is preliminary data.</text>
</comment>
<accession>A0ABT4UKM8</accession>
<evidence type="ECO:0000256" key="5">
    <source>
        <dbReference type="ARBA" id="ARBA00022989"/>
    </source>
</evidence>
<protein>
    <submittedName>
        <fullName evidence="9">Sugar transferase</fullName>
    </submittedName>
</protein>
<evidence type="ECO:0000256" key="7">
    <source>
        <dbReference type="SAM" id="Phobius"/>
    </source>
</evidence>
<evidence type="ECO:0000256" key="1">
    <source>
        <dbReference type="ARBA" id="ARBA00004141"/>
    </source>
</evidence>
<feature type="transmembrane region" description="Helical" evidence="7">
    <location>
        <begin position="9"/>
        <end position="30"/>
    </location>
</feature>
<sequence>MINNRNTKISWYIISDFLFSLIAWAVFYGVRKYLLFHDFDINAIFEEPSFKLGLIIIPCFWLILYFVTGCYKVSLYERSRLNEITQSFIISLVGSVLIFFIMIVDDLEVTYLHTSYYLQAFLYLVGIHTFFILFGRLLLLSRVKKQIRSGSAFINILLVGNGQHGFNTQKTIEKDQLNTGWRIAGYINDKEQSKEHKNLNLAYLGGYDNIKEIIAESHIDKIVFTSSIKSNKKYQDLLNELTEIDIDILAVPDDLDIVMGSVRSSSVVYGQFTKINTNLMPEWQQNIKRLTDVCCSLTGLILLIPVYIFAAVKVKLSSPGPVFYSQERIGYKNKPFVIYKFRSMYMDAEKNGPLLSKDNDSRITKWGLIMRKWRIDELPQLWNILKGDMSLVGPRPERRFFIDQIIQINPFYKYLLKVKPGLTSWGMVQFGYASNIEEMLKRMQYDLIYIENISLLLDFKIMIHTLKIILKGKGK</sequence>
<dbReference type="RefSeq" id="WP_407031202.1">
    <property type="nucleotide sequence ID" value="NZ_JAQGEF010000008.1"/>
</dbReference>
<proteinExistence type="inferred from homology"/>
<dbReference type="Proteomes" id="UP001210231">
    <property type="component" value="Unassembled WGS sequence"/>
</dbReference>
<feature type="transmembrane region" description="Helical" evidence="7">
    <location>
        <begin position="116"/>
        <end position="139"/>
    </location>
</feature>
<evidence type="ECO:0000256" key="6">
    <source>
        <dbReference type="ARBA" id="ARBA00023136"/>
    </source>
</evidence>
<dbReference type="NCBIfam" id="TIGR03025">
    <property type="entry name" value="EPS_sugtrans"/>
    <property type="match status" value="1"/>
</dbReference>
<evidence type="ECO:0000256" key="3">
    <source>
        <dbReference type="ARBA" id="ARBA00022679"/>
    </source>
</evidence>
<evidence type="ECO:0000259" key="8">
    <source>
        <dbReference type="Pfam" id="PF02397"/>
    </source>
</evidence>
<organism evidence="9 10">
    <name type="scientific">Polluticaenibacter yanchengensis</name>
    <dbReference type="NCBI Taxonomy" id="3014562"/>
    <lineage>
        <taxon>Bacteria</taxon>
        <taxon>Pseudomonadati</taxon>
        <taxon>Bacteroidota</taxon>
        <taxon>Chitinophagia</taxon>
        <taxon>Chitinophagales</taxon>
        <taxon>Chitinophagaceae</taxon>
        <taxon>Polluticaenibacter</taxon>
    </lineage>
</organism>
<feature type="domain" description="Bacterial sugar transferase" evidence="8">
    <location>
        <begin position="288"/>
        <end position="470"/>
    </location>
</feature>
<dbReference type="InterPro" id="IPR003362">
    <property type="entry name" value="Bact_transf"/>
</dbReference>
<dbReference type="Gene3D" id="3.40.50.720">
    <property type="entry name" value="NAD(P)-binding Rossmann-like Domain"/>
    <property type="match status" value="1"/>
</dbReference>
<keyword evidence="5 7" id="KW-1133">Transmembrane helix</keyword>
<dbReference type="GO" id="GO:0016740">
    <property type="term" value="F:transferase activity"/>
    <property type="evidence" value="ECO:0007669"/>
    <property type="project" value="UniProtKB-KW"/>
</dbReference>
<dbReference type="PANTHER" id="PTHR30576">
    <property type="entry name" value="COLANIC BIOSYNTHESIS UDP-GLUCOSE LIPID CARRIER TRANSFERASE"/>
    <property type="match status" value="1"/>
</dbReference>
<keyword evidence="3 9" id="KW-0808">Transferase</keyword>
<dbReference type="Pfam" id="PF02397">
    <property type="entry name" value="Bac_transf"/>
    <property type="match status" value="1"/>
</dbReference>
<comment type="similarity">
    <text evidence="2">Belongs to the bacterial sugar transferase family.</text>
</comment>
<evidence type="ECO:0000256" key="2">
    <source>
        <dbReference type="ARBA" id="ARBA00006464"/>
    </source>
</evidence>